<keyword evidence="4 6" id="KW-0378">Hydrolase</keyword>
<dbReference type="RefSeq" id="WP_348386275.1">
    <property type="nucleotide sequence ID" value="NZ_CP134146.1"/>
</dbReference>
<evidence type="ECO:0000256" key="5">
    <source>
        <dbReference type="ARBA" id="ARBA00022825"/>
    </source>
</evidence>
<dbReference type="Pfam" id="PF00082">
    <property type="entry name" value="Peptidase_S8"/>
    <property type="match status" value="1"/>
</dbReference>
<evidence type="ECO:0000256" key="6">
    <source>
        <dbReference type="PROSITE-ProRule" id="PRU01240"/>
    </source>
</evidence>
<evidence type="ECO:0000256" key="8">
    <source>
        <dbReference type="SAM" id="SignalP"/>
    </source>
</evidence>
<dbReference type="Gene3D" id="2.60.40.3010">
    <property type="match status" value="1"/>
</dbReference>
<dbReference type="InterPro" id="IPR023828">
    <property type="entry name" value="Peptidase_S8_Ser-AS"/>
</dbReference>
<feature type="chain" id="PRO_5047077680" evidence="8">
    <location>
        <begin position="24"/>
        <end position="1373"/>
    </location>
</feature>
<evidence type="ECO:0000256" key="1">
    <source>
        <dbReference type="ARBA" id="ARBA00011073"/>
    </source>
</evidence>
<feature type="active site" description="Charge relay system" evidence="6">
    <location>
        <position position="669"/>
    </location>
</feature>
<feature type="domain" description="PA" evidence="10">
    <location>
        <begin position="506"/>
        <end position="582"/>
    </location>
</feature>
<dbReference type="InterPro" id="IPR022398">
    <property type="entry name" value="Peptidase_S8_His-AS"/>
</dbReference>
<proteinExistence type="inferred from homology"/>
<dbReference type="Proteomes" id="UP001248581">
    <property type="component" value="Chromosome"/>
</dbReference>
<dbReference type="PROSITE" id="PS00136">
    <property type="entry name" value="SUBTILASE_ASP"/>
    <property type="match status" value="1"/>
</dbReference>
<dbReference type="InterPro" id="IPR015500">
    <property type="entry name" value="Peptidase_S8_subtilisin-rel"/>
</dbReference>
<dbReference type="PROSITE" id="PS51892">
    <property type="entry name" value="SUBTILASE"/>
    <property type="match status" value="1"/>
</dbReference>
<evidence type="ECO:0000256" key="4">
    <source>
        <dbReference type="ARBA" id="ARBA00022801"/>
    </source>
</evidence>
<comment type="similarity">
    <text evidence="1 6 7">Belongs to the peptidase S8 family.</text>
</comment>
<dbReference type="InterPro" id="IPR003137">
    <property type="entry name" value="PA_domain"/>
</dbReference>
<dbReference type="SUPFAM" id="SSF52743">
    <property type="entry name" value="Subtilisin-like"/>
    <property type="match status" value="1"/>
</dbReference>
<evidence type="ECO:0000259" key="11">
    <source>
        <dbReference type="Pfam" id="PF05922"/>
    </source>
</evidence>
<keyword evidence="2 6" id="KW-0645">Protease</keyword>
<evidence type="ECO:0000256" key="2">
    <source>
        <dbReference type="ARBA" id="ARBA00022670"/>
    </source>
</evidence>
<dbReference type="PROSITE" id="PS00137">
    <property type="entry name" value="SUBTILASE_HIS"/>
    <property type="match status" value="1"/>
</dbReference>
<dbReference type="PRINTS" id="PR00723">
    <property type="entry name" value="SUBTILISIN"/>
</dbReference>
<evidence type="ECO:0000259" key="10">
    <source>
        <dbReference type="Pfam" id="PF02225"/>
    </source>
</evidence>
<evidence type="ECO:0000313" key="13">
    <source>
        <dbReference type="Proteomes" id="UP001248581"/>
    </source>
</evidence>
<feature type="signal peptide" evidence="8">
    <location>
        <begin position="1"/>
        <end position="23"/>
    </location>
</feature>
<gene>
    <name evidence="12" type="ORF">RI845_11305</name>
</gene>
<evidence type="ECO:0000256" key="3">
    <source>
        <dbReference type="ARBA" id="ARBA00022729"/>
    </source>
</evidence>
<keyword evidence="5 6" id="KW-0720">Serine protease</keyword>
<dbReference type="CDD" id="cd02120">
    <property type="entry name" value="PA_subtilisin_like"/>
    <property type="match status" value="1"/>
</dbReference>
<feature type="active site" description="Charge relay system" evidence="6">
    <location>
        <position position="295"/>
    </location>
</feature>
<dbReference type="Gene3D" id="3.40.50.200">
    <property type="entry name" value="Peptidase S8/S53 domain"/>
    <property type="match status" value="1"/>
</dbReference>
<evidence type="ECO:0000259" key="9">
    <source>
        <dbReference type="Pfam" id="PF00082"/>
    </source>
</evidence>
<feature type="active site" description="Charge relay system" evidence="6">
    <location>
        <position position="202"/>
    </location>
</feature>
<keyword evidence="3 8" id="KW-0732">Signal</keyword>
<dbReference type="EMBL" id="CP134146">
    <property type="protein sequence ID" value="WNC67111.1"/>
    <property type="molecule type" value="Genomic_DNA"/>
</dbReference>
<dbReference type="InterPro" id="IPR045051">
    <property type="entry name" value="SBT"/>
</dbReference>
<dbReference type="Pfam" id="PF05922">
    <property type="entry name" value="Inhibitor_I9"/>
    <property type="match status" value="1"/>
</dbReference>
<feature type="domain" description="Inhibitor I9" evidence="11">
    <location>
        <begin position="124"/>
        <end position="167"/>
    </location>
</feature>
<evidence type="ECO:0000256" key="7">
    <source>
        <dbReference type="RuleBase" id="RU003355"/>
    </source>
</evidence>
<dbReference type="Pfam" id="PF02225">
    <property type="entry name" value="PA"/>
    <property type="match status" value="1"/>
</dbReference>
<accession>A0ABY9TE77</accession>
<organism evidence="12 13">
    <name type="scientific">Thalassotalea nanhaiensis</name>
    <dbReference type="NCBI Taxonomy" id="3065648"/>
    <lineage>
        <taxon>Bacteria</taxon>
        <taxon>Pseudomonadati</taxon>
        <taxon>Pseudomonadota</taxon>
        <taxon>Gammaproteobacteria</taxon>
        <taxon>Alteromonadales</taxon>
        <taxon>Colwelliaceae</taxon>
        <taxon>Thalassotalea</taxon>
    </lineage>
</organism>
<feature type="domain" description="Peptidase S8/S53" evidence="9">
    <location>
        <begin position="193"/>
        <end position="710"/>
    </location>
</feature>
<dbReference type="InterPro" id="IPR023827">
    <property type="entry name" value="Peptidase_S8_Asp-AS"/>
</dbReference>
<evidence type="ECO:0000313" key="12">
    <source>
        <dbReference type="EMBL" id="WNC67111.1"/>
    </source>
</evidence>
<dbReference type="Gene3D" id="3.50.30.30">
    <property type="match status" value="1"/>
</dbReference>
<dbReference type="PROSITE" id="PS00138">
    <property type="entry name" value="SUBTILASE_SER"/>
    <property type="match status" value="1"/>
</dbReference>
<keyword evidence="13" id="KW-1185">Reference proteome</keyword>
<name>A0ABY9TE77_9GAMM</name>
<dbReference type="PANTHER" id="PTHR10795">
    <property type="entry name" value="PROPROTEIN CONVERTASE SUBTILISIN/KEXIN"/>
    <property type="match status" value="1"/>
</dbReference>
<dbReference type="InterPro" id="IPR000209">
    <property type="entry name" value="Peptidase_S8/S53_dom"/>
</dbReference>
<protein>
    <submittedName>
        <fullName evidence="12">S8 family serine peptidase</fullName>
    </submittedName>
</protein>
<sequence length="1373" mass="146638">MKFKLNKLALALPMSIMALGAVAGKSPDDIPTIKISKAEQNATIKANNAKIQNRYFVLLEDEPVALYQGGIKGFKATNIAASSGSNSNAQGKLDLASSASIVYGDYLALKQNSASLKINKALGRTVTIKDSFKIALNGLLVDLEPNEVLALRKMPGVLAVEKEEMQQLLTDVGPQHVGAPEIWDNPNVEGAKGEGLIVGVMDTGIASYHKKVYTFAGAAGFNNIDFNSSFADIGADGYDHINPNGSGVYFGDCIDSPYWCNDKVIGVVSYEGLKSISGVSTYDMRYNTGQDVHGHGTHVASTIAGNLVHDVSYPTVHPDMERSYKHKYYTSDIKVSMSGVAPHANIVSYQTCNVYGCAPSAAIASVEHAIANNVDVLNYSVGGSARSPWMTSDALAFLSAREAGIHIAVAAGNDGHAGEKTIGSPGNSPWVTTVAALSHSRDFTEEKTATFTGGSTELAELIGKGATSGVGLDVPLDVVYAGDVESLTYAELSGGVGYCGKYSLPAYYSADSIEGKVVICRRGGVDSADGTPLSRLSKGAEALRTRAAGMIFINSDDEFNNVVNDPHVLPTIHLNKVDGEALLDWLAEGEGHQVSFTGSELVLNNDKADITAPFTSRGPDYFTGDYLVPDVGAPGVDILASGLGTSMHSGALAASGQINGNARFMSGTSMATPHIAGMYLLMKAARPNWTPAEAQSAIMTTAFTAVTEDDDYDGVKNRADMHRTGSGSARVNLAIEAGLVLNETRAGYLAADPYAEEYGMAESIEGWHGQPHQMNMPSLSKGECLIDCSWTRTFKATKAGSWSVSFEYYNEGFSLVADQSSFTLAEGEEAVINFTAEALQGLADEWVNGRVILTPDNNAIPVQTMPITVNFIAGIAPEITEVTAKRTNDSAPVKDIVTIGTDELQLSKSGIAKAEVHEFELMRDATNNEIFNWEDEDNQTYHAIPLNVQADTKRLVIDVLETTSPDVDIYVGIDSDLDGKISFWEMQLIRYMSANADSNELIDILDPIQDTYWLLVHNWAEGPAALEEHQMVCSDGEEADEGMECADAPVMDNVKISVTNVTYDDDSMSIAVPTSVAPREVVDTRIQWQQAMNEGDIYHGVFWLGTTPELNRNIGSVRVNMTRGEDDVSISEPIINGDKIVVAVRVSGNNSGENRDYDFEMMLPEGINVDILLKDDVVEGAAMQMNTDGFTYALEDNNLTWQHTQVDGANALEFNLVLDASDVLGLIDATPVVDAAVNTSSAMESKSSEPLFYAGRPSFSVSSSVDTVKEGKPVTLSASVVDAVIDNPEISYQWTQVSGPAVSLTGAGASVSFDAPKVSHDEVVTFEMIGSNGDKASFAETVSVNVENKSSGGTTGLGFIILAGLGLFSRRRN</sequence>
<dbReference type="InterPro" id="IPR010259">
    <property type="entry name" value="S8pro/Inhibitor_I9"/>
</dbReference>
<reference evidence="13" key="1">
    <citation type="submission" date="2023-09" db="EMBL/GenBank/DDBJ databases">
        <authorList>
            <person name="Li S."/>
            <person name="Li X."/>
            <person name="Zhang C."/>
            <person name="Zhao Z."/>
        </authorList>
    </citation>
    <scope>NUCLEOTIDE SEQUENCE [LARGE SCALE GENOMIC DNA]</scope>
    <source>
        <strain evidence="13">SQ345</strain>
    </source>
</reference>
<dbReference type="InterPro" id="IPR036852">
    <property type="entry name" value="Peptidase_S8/S53_dom_sf"/>
</dbReference>